<dbReference type="Proteomes" id="UP000552587">
    <property type="component" value="Unassembled WGS sequence"/>
</dbReference>
<evidence type="ECO:0000313" key="3">
    <source>
        <dbReference type="Proteomes" id="UP000552587"/>
    </source>
</evidence>
<accession>A0A7W3U1H0</accession>
<proteinExistence type="predicted"/>
<dbReference type="RefSeq" id="WP_182667940.1">
    <property type="nucleotide sequence ID" value="NZ_JACHTE010000001.1"/>
</dbReference>
<protein>
    <submittedName>
        <fullName evidence="2">DUF4329 domain-containing protein</fullName>
    </submittedName>
</protein>
<evidence type="ECO:0000313" key="2">
    <source>
        <dbReference type="EMBL" id="MBB1087159.1"/>
    </source>
</evidence>
<dbReference type="EMBL" id="JACHTE010000001">
    <property type="protein sequence ID" value="MBB1087159.1"/>
    <property type="molecule type" value="Genomic_DNA"/>
</dbReference>
<name>A0A7W3U1H0_9GAMM</name>
<comment type="caution">
    <text evidence="2">The sequence shown here is derived from an EMBL/GenBank/DDBJ whole genome shotgun (WGS) entry which is preliminary data.</text>
</comment>
<dbReference type="InterPro" id="IPR025479">
    <property type="entry name" value="DUF4329"/>
</dbReference>
<organism evidence="2 3">
    <name type="scientific">Marilutibacter penaei</name>
    <dbReference type="NCBI Taxonomy" id="2759900"/>
    <lineage>
        <taxon>Bacteria</taxon>
        <taxon>Pseudomonadati</taxon>
        <taxon>Pseudomonadota</taxon>
        <taxon>Gammaproteobacteria</taxon>
        <taxon>Lysobacterales</taxon>
        <taxon>Lysobacteraceae</taxon>
        <taxon>Marilutibacter</taxon>
    </lineage>
</organism>
<sequence length="133" mass="14317">MFSPIQYYNWRSRRDGIEYGGRILAMPNGTYTYGAAVSGTPTSVKLSAISSNVVGDYHTHPLVEGYDGENFSGSDIDGYLASALAVAQQFGTMEYSSFLGTPRGVIRMLNSTSANALNPINLRDVAGEKCSCQ</sequence>
<reference evidence="2 3" key="1">
    <citation type="submission" date="2020-07" db="EMBL/GenBank/DDBJ databases">
        <authorList>
            <person name="Xu S."/>
            <person name="Li A."/>
        </authorList>
    </citation>
    <scope>NUCLEOTIDE SEQUENCE [LARGE SCALE GENOMIC DNA]</scope>
    <source>
        <strain evidence="2 3">SG-8</strain>
    </source>
</reference>
<gene>
    <name evidence="2" type="ORF">H4F99_01510</name>
</gene>
<evidence type="ECO:0000259" key="1">
    <source>
        <dbReference type="Pfam" id="PF14220"/>
    </source>
</evidence>
<keyword evidence="3" id="KW-1185">Reference proteome</keyword>
<dbReference type="Pfam" id="PF14220">
    <property type="entry name" value="DUF4329"/>
    <property type="match status" value="1"/>
</dbReference>
<dbReference type="AlphaFoldDB" id="A0A7W3U1H0"/>
<feature type="domain" description="DUF4329" evidence="1">
    <location>
        <begin position="7"/>
        <end position="114"/>
    </location>
</feature>